<evidence type="ECO:0000256" key="2">
    <source>
        <dbReference type="ARBA" id="ARBA00022842"/>
    </source>
</evidence>
<dbReference type="Gene3D" id="3.40.50.150">
    <property type="entry name" value="Vaccinia Virus protein VP39"/>
    <property type="match status" value="1"/>
</dbReference>
<dbReference type="Gene3D" id="1.10.1200.270">
    <property type="entry name" value="Methyltransferase, alpha-helical capping domain"/>
    <property type="match status" value="1"/>
</dbReference>
<dbReference type="OrthoDB" id="1890922at2759"/>
<dbReference type="Pfam" id="PF03492">
    <property type="entry name" value="Methyltransf_7"/>
    <property type="match status" value="1"/>
</dbReference>
<sequence>MDSQSKTSDIKSYSITGMAGSYNENSSPQLLAVQHAIPLMRKAIDAWESIPSSFPTIIADFGSSHGANTTFIIKTMLDYIKQSKSQLVDQSFLIIYNDLPSNDWAAVFNIVNEESQYYGLGNGRSFYSQCLPSNSLSIGFSSTSLQWLSRKPCNISNHCIFLFAQASERAAFRMQAKEDLEQFIKTRSHELISGGVLIVTAVCSNKKDESIPNHPCDCLYQCSKLLPLSEQELLDYTIPIYFREYEDCIDENLFKRYSFQLVSSYFYSVDFEFDRHFEVGEIKLEEFVQLHTGFMRSWGEPALRKALQNNGKRTEEEINELLIQFWALYKDQVRRSPREFKGSFNEACFVLKKC</sequence>
<dbReference type="InterPro" id="IPR005299">
    <property type="entry name" value="MeTrfase_7"/>
</dbReference>
<comment type="caution">
    <text evidence="3">The sequence shown here is derived from an EMBL/GenBank/DDBJ whole genome shotgun (WGS) entry which is preliminary data.</text>
</comment>
<dbReference type="InterPro" id="IPR029063">
    <property type="entry name" value="SAM-dependent_MTases_sf"/>
</dbReference>
<organism evidence="3 4">
    <name type="scientific">Adineta ricciae</name>
    <name type="common">Rotifer</name>
    <dbReference type="NCBI Taxonomy" id="249248"/>
    <lineage>
        <taxon>Eukaryota</taxon>
        <taxon>Metazoa</taxon>
        <taxon>Spiralia</taxon>
        <taxon>Gnathifera</taxon>
        <taxon>Rotifera</taxon>
        <taxon>Eurotatoria</taxon>
        <taxon>Bdelloidea</taxon>
        <taxon>Adinetida</taxon>
        <taxon>Adinetidae</taxon>
        <taxon>Adineta</taxon>
    </lineage>
</organism>
<evidence type="ECO:0000313" key="3">
    <source>
        <dbReference type="EMBL" id="CAF1130180.1"/>
    </source>
</evidence>
<dbReference type="GO" id="GO:0046872">
    <property type="term" value="F:metal ion binding"/>
    <property type="evidence" value="ECO:0007669"/>
    <property type="project" value="UniProtKB-KW"/>
</dbReference>
<keyword evidence="1" id="KW-0479">Metal-binding</keyword>
<proteinExistence type="predicted"/>
<dbReference type="GO" id="GO:0008168">
    <property type="term" value="F:methyltransferase activity"/>
    <property type="evidence" value="ECO:0007669"/>
    <property type="project" value="InterPro"/>
</dbReference>
<protein>
    <submittedName>
        <fullName evidence="3">Uncharacterized protein</fullName>
    </submittedName>
</protein>
<dbReference type="PANTHER" id="PTHR31009">
    <property type="entry name" value="S-ADENOSYL-L-METHIONINE:CARBOXYL METHYLTRANSFERASE FAMILY PROTEIN"/>
    <property type="match status" value="1"/>
</dbReference>
<dbReference type="AlphaFoldDB" id="A0A814R7Z7"/>
<dbReference type="SUPFAM" id="SSF53335">
    <property type="entry name" value="S-adenosyl-L-methionine-dependent methyltransferases"/>
    <property type="match status" value="1"/>
</dbReference>
<gene>
    <name evidence="3" type="ORF">EDS130_LOCUS21534</name>
</gene>
<dbReference type="Proteomes" id="UP000663852">
    <property type="component" value="Unassembled WGS sequence"/>
</dbReference>
<dbReference type="EMBL" id="CAJNOJ010000109">
    <property type="protein sequence ID" value="CAF1130180.1"/>
    <property type="molecule type" value="Genomic_DNA"/>
</dbReference>
<dbReference type="InterPro" id="IPR042086">
    <property type="entry name" value="MeTrfase_capping"/>
</dbReference>
<keyword evidence="2" id="KW-0460">Magnesium</keyword>
<reference evidence="3" key="1">
    <citation type="submission" date="2021-02" db="EMBL/GenBank/DDBJ databases">
        <authorList>
            <person name="Nowell W R."/>
        </authorList>
    </citation>
    <scope>NUCLEOTIDE SEQUENCE</scope>
</reference>
<name>A0A814R7Z7_ADIRI</name>
<evidence type="ECO:0000256" key="1">
    <source>
        <dbReference type="ARBA" id="ARBA00022723"/>
    </source>
</evidence>
<accession>A0A814R7Z7</accession>
<evidence type="ECO:0000313" key="4">
    <source>
        <dbReference type="Proteomes" id="UP000663852"/>
    </source>
</evidence>